<feature type="compositionally biased region" description="Acidic residues" evidence="2">
    <location>
        <begin position="787"/>
        <end position="810"/>
    </location>
</feature>
<evidence type="ECO:0000259" key="8">
    <source>
        <dbReference type="Pfam" id="PF22672"/>
    </source>
</evidence>
<feature type="domain" description="Duffy-antigen binding" evidence="5">
    <location>
        <begin position="116"/>
        <end position="302"/>
    </location>
</feature>
<evidence type="ECO:0000256" key="2">
    <source>
        <dbReference type="SAM" id="MobiDB-lite"/>
    </source>
</evidence>
<feature type="domain" description="Duffy-antigen binding" evidence="5">
    <location>
        <begin position="1802"/>
        <end position="1989"/>
    </location>
</feature>
<dbReference type="Proteomes" id="UP000030688">
    <property type="component" value="Unassembled WGS sequence"/>
</dbReference>
<dbReference type="Pfam" id="PF22672">
    <property type="entry name" value="DBL_C"/>
    <property type="match status" value="3"/>
</dbReference>
<dbReference type="OrthoDB" id="10521891at2759"/>
<evidence type="ECO:0000259" key="4">
    <source>
        <dbReference type="Pfam" id="PF03011"/>
    </source>
</evidence>
<feature type="domain" description="Duffy-antigen binding" evidence="5">
    <location>
        <begin position="980"/>
        <end position="1190"/>
    </location>
</feature>
<dbReference type="InterPro" id="IPR054595">
    <property type="entry name" value="DBL_C"/>
</dbReference>
<dbReference type="GO" id="GO:0046789">
    <property type="term" value="F:host cell surface receptor binding"/>
    <property type="evidence" value="ECO:0007669"/>
    <property type="project" value="InterPro"/>
</dbReference>
<dbReference type="InterPro" id="IPR004258">
    <property type="entry name" value="DBL"/>
</dbReference>
<dbReference type="InterPro" id="IPR008602">
    <property type="entry name" value="Duffy-antigen-binding"/>
</dbReference>
<dbReference type="Pfam" id="PF18562">
    <property type="entry name" value="CIDR1_gamma"/>
    <property type="match status" value="1"/>
</dbReference>
<feature type="transmembrane region" description="Helical" evidence="3">
    <location>
        <begin position="2495"/>
        <end position="2516"/>
    </location>
</feature>
<feature type="compositionally biased region" description="Polar residues" evidence="2">
    <location>
        <begin position="898"/>
        <end position="916"/>
    </location>
</feature>
<dbReference type="InterPro" id="IPR029210">
    <property type="entry name" value="PfEMP1_NTS"/>
</dbReference>
<feature type="compositionally biased region" description="Pro residues" evidence="2">
    <location>
        <begin position="2470"/>
        <end position="2489"/>
    </location>
</feature>
<keyword evidence="3" id="KW-0812">Transmembrane</keyword>
<feature type="domain" description="Duffy-binding-like" evidence="4">
    <location>
        <begin position="614"/>
        <end position="761"/>
    </location>
</feature>
<dbReference type="Gene3D" id="1.20.1310.20">
    <property type="entry name" value="Duffy-antigen binding domain"/>
    <property type="match status" value="4"/>
</dbReference>
<feature type="domain" description="Duffy-binding-like" evidence="4">
    <location>
        <begin position="1526"/>
        <end position="1668"/>
    </location>
</feature>
<feature type="domain" description="Duffy-binding-like" evidence="8">
    <location>
        <begin position="1993"/>
        <end position="2131"/>
    </location>
</feature>
<organism evidence="9 10">
    <name type="scientific">Plasmodium falciparum (isolate 7G8)</name>
    <dbReference type="NCBI Taxonomy" id="57266"/>
    <lineage>
        <taxon>Eukaryota</taxon>
        <taxon>Sar</taxon>
        <taxon>Alveolata</taxon>
        <taxon>Apicomplexa</taxon>
        <taxon>Aconoidasida</taxon>
        <taxon>Haemosporida</taxon>
        <taxon>Plasmodiidae</taxon>
        <taxon>Plasmodium</taxon>
        <taxon>Plasmodium (Laverania)</taxon>
    </lineage>
</organism>
<name>W7FCW9_PLAF8</name>
<dbReference type="Gene3D" id="1.20.58.830">
    <property type="match status" value="5"/>
</dbReference>
<feature type="region of interest" description="Disordered" evidence="2">
    <location>
        <begin position="1201"/>
        <end position="1245"/>
    </location>
</feature>
<feature type="region of interest" description="Disordered" evidence="2">
    <location>
        <begin position="2468"/>
        <end position="2493"/>
    </location>
</feature>
<keyword evidence="3" id="KW-1133">Transmembrane helix</keyword>
<evidence type="ECO:0000256" key="3">
    <source>
        <dbReference type="SAM" id="Phobius"/>
    </source>
</evidence>
<dbReference type="Gene3D" id="1.20.58.1930">
    <property type="match status" value="1"/>
</dbReference>
<dbReference type="EMBL" id="KE123657">
    <property type="protein sequence ID" value="EUR59973.1"/>
    <property type="molecule type" value="Genomic_DNA"/>
</dbReference>
<dbReference type="FunFam" id="1.20.58.830:FF:000002">
    <property type="entry name" value="Erythrocyte membrane protein 1, PfEMP1"/>
    <property type="match status" value="1"/>
</dbReference>
<feature type="compositionally biased region" description="Low complexity" evidence="2">
    <location>
        <begin position="537"/>
        <end position="556"/>
    </location>
</feature>
<keyword evidence="1" id="KW-0175">Coiled coil</keyword>
<feature type="domain" description="Duffy-antigen binding" evidence="5">
    <location>
        <begin position="2189"/>
        <end position="2338"/>
    </location>
</feature>
<keyword evidence="3" id="KW-0472">Membrane</keyword>
<dbReference type="GO" id="GO:0016020">
    <property type="term" value="C:membrane"/>
    <property type="evidence" value="ECO:0007669"/>
    <property type="project" value="InterPro"/>
</dbReference>
<feature type="region of interest" description="Disordered" evidence="2">
    <location>
        <begin position="898"/>
        <end position="961"/>
    </location>
</feature>
<feature type="domain" description="Plasmodium falciparum erythrocyte membrane protein-1 N-terminal segment" evidence="6">
    <location>
        <begin position="18"/>
        <end position="54"/>
    </location>
</feature>
<feature type="coiled-coil region" evidence="1">
    <location>
        <begin position="370"/>
        <end position="397"/>
    </location>
</feature>
<reference evidence="10" key="1">
    <citation type="submission" date="2007-11" db="EMBL/GenBank/DDBJ databases">
        <authorList>
            <consortium name="The Broad Institute Genome Sequencing Platform"/>
            <person name="Volkman S.K."/>
            <person name="Daily J.P."/>
            <person name="Sarr O."/>
            <person name="Ndiaye D."/>
            <person name="Ndir O."/>
            <person name="Mboup S."/>
            <person name="Lukens A."/>
            <person name="Stange-Thomann N."/>
            <person name="Mauceli E."/>
            <person name="Gnerre S."/>
            <person name="Jaffe D."/>
            <person name="Zainoun J."/>
            <person name="Wiegand R.C."/>
            <person name="Birren B."/>
            <person name="Galagan J."/>
            <person name="Lander E."/>
            <person name="Wirth D.F."/>
        </authorList>
    </citation>
    <scope>NUCLEOTIDE SEQUENCE [LARGE SCALE GENOMIC DNA]</scope>
    <source>
        <strain evidence="10">7G8</strain>
    </source>
</reference>
<feature type="region of interest" description="Disordered" evidence="2">
    <location>
        <begin position="1086"/>
        <end position="1106"/>
    </location>
</feature>
<evidence type="ECO:0008006" key="11">
    <source>
        <dbReference type="Google" id="ProtNLM"/>
    </source>
</evidence>
<reference evidence="9 10" key="2">
    <citation type="submission" date="2013-02" db="EMBL/GenBank/DDBJ databases">
        <title>The Genome Sequence of Plasmodium falciparum 7G8.</title>
        <authorList>
            <consortium name="The Broad Institute Genome Sequencing Platform"/>
            <consortium name="The Broad Institute Genome Sequencing Center for Infectious Disease"/>
            <person name="Neafsey D."/>
            <person name="Cheeseman I."/>
            <person name="Volkman S."/>
            <person name="Adams J."/>
            <person name="Walker B."/>
            <person name="Young S.K."/>
            <person name="Zeng Q."/>
            <person name="Gargeya S."/>
            <person name="Fitzgerald M."/>
            <person name="Haas B."/>
            <person name="Abouelleil A."/>
            <person name="Alvarado L."/>
            <person name="Arachchi H.M."/>
            <person name="Berlin A.M."/>
            <person name="Chapman S.B."/>
            <person name="Dewar J."/>
            <person name="Goldberg J."/>
            <person name="Griggs A."/>
            <person name="Gujja S."/>
            <person name="Hansen M."/>
            <person name="Howarth C."/>
            <person name="Imamovic A."/>
            <person name="Larimer J."/>
            <person name="McCowan C."/>
            <person name="Murphy C."/>
            <person name="Neiman D."/>
            <person name="Pearson M."/>
            <person name="Priest M."/>
            <person name="Roberts A."/>
            <person name="Saif S."/>
            <person name="Shea T."/>
            <person name="Sisk P."/>
            <person name="Sykes S."/>
            <person name="Wortman J."/>
            <person name="Nusbaum C."/>
            <person name="Birren B."/>
        </authorList>
    </citation>
    <scope>NUCLEOTIDE SEQUENCE [LARGE SCALE GENOMIC DNA]</scope>
    <source>
        <strain evidence="9 10">7G8</strain>
    </source>
</reference>
<dbReference type="Pfam" id="PF03011">
    <property type="entry name" value="PFEMP"/>
    <property type="match status" value="2"/>
</dbReference>
<dbReference type="SUPFAM" id="SSF140924">
    <property type="entry name" value="Duffy binding domain-like"/>
    <property type="match status" value="6"/>
</dbReference>
<dbReference type="FunFam" id="1.20.58.830:FF:000003">
    <property type="entry name" value="Erythrocyte membrane protein 1, PfEMP1"/>
    <property type="match status" value="1"/>
</dbReference>
<dbReference type="Pfam" id="PF05424">
    <property type="entry name" value="Duffy_binding"/>
    <property type="match status" value="4"/>
</dbReference>
<evidence type="ECO:0000313" key="10">
    <source>
        <dbReference type="Proteomes" id="UP000030688"/>
    </source>
</evidence>
<proteinExistence type="predicted"/>
<feature type="compositionally biased region" description="Low complexity" evidence="2">
    <location>
        <begin position="773"/>
        <end position="786"/>
    </location>
</feature>
<evidence type="ECO:0000256" key="1">
    <source>
        <dbReference type="SAM" id="Coils"/>
    </source>
</evidence>
<feature type="domain" description="Cysteine-rich interdomain region 1 gamma" evidence="7">
    <location>
        <begin position="1448"/>
        <end position="1510"/>
    </location>
</feature>
<dbReference type="FunFam" id="1.20.58.1930:FF:000001">
    <property type="entry name" value="Erythrocyte membrane protein 1, PfEMP1"/>
    <property type="match status" value="1"/>
</dbReference>
<dbReference type="InterPro" id="IPR042202">
    <property type="entry name" value="Duffy-ag-bd_sf"/>
</dbReference>
<feature type="compositionally biased region" description="Polar residues" evidence="2">
    <location>
        <begin position="935"/>
        <end position="956"/>
    </location>
</feature>
<protein>
    <recommendedName>
        <fullName evidence="11">Erythrocyte membrane protein 1, PfEMP1</fullName>
    </recommendedName>
</protein>
<feature type="domain" description="Duffy-binding-like" evidence="8">
    <location>
        <begin position="1259"/>
        <end position="1403"/>
    </location>
</feature>
<feature type="compositionally biased region" description="Basic and acidic residues" evidence="2">
    <location>
        <begin position="1201"/>
        <end position="1230"/>
    </location>
</feature>
<dbReference type="Pfam" id="PF15447">
    <property type="entry name" value="NTS"/>
    <property type="match status" value="1"/>
</dbReference>
<feature type="non-terminal residue" evidence="9">
    <location>
        <position position="2517"/>
    </location>
</feature>
<sequence>MAPTGDGGGEEDRIDDKDAKHLLDSIGKIVHKKLHGAALQHSNGELKGHLSLAKFEELPSDKQTPKDACDLNHEYHTTVTSGFGKENPCKDRAEVRFSYTEGAQCDNRKIRGSNGGACAPFRRLHLCDQHLEHIKHDKITTHNLLADVCQAAKFEAESLKTYRAQYQDKYGDTVSPICTVLARSFADIGDIVRGRDLYRGNKKEKDRLEDNLKKIFAKIHEELKDAKEHYKDDDKVTKNYYKLRNAWWEANRQEVWKAITCDAAGGTYFRTTACGGHGSNDKCQCINRDPPTYFDYVPQYLRWFEEWAEDFCRKKKKRLEDVKKYCRGGSSNDKYCSGDGFDCTKTIRAKYIYAIGDECTKCSFWCGFYKKWIDNQKKEFEKQKKKFENEIRHRNRRKRDISTNNEGYDKEFYEILGSGEVGGLNKFLELLKEQSECNRFSTDEGKIDFTKANDKRNEDEGTFYRSKYCEECPLCGVEKGNNGNDWKDKDESGECKGDELYKIPNNAKFNEINVLSFGDKRDQIKSKIDKFCETKNGKSGKTSSSGSGDCGSTNSDPSLCEPWKCYQPEELKKDGQEGLEGKDYENVKNAGGLCILEKTNGKENGKKQKTFNDFFYFWVGRLLNDSIEWREKFGKCLENGKKTCKNKQCNSECECFLKWVNRKRTEWDAIKKHFKTQDFGKAELLGEIPPYYVIETVLEDRFLEDITKAYGDARAIQGIKNMLEEKKKERDAYISTTKTIIDYLLDHEKKDATKCIEKQNQCEEQEREGLARAETGPPEEIPPAGAGDDDDDDEEDEDEVEEEEGEEEDTKQEVDGSATDKTTPLDVCATVAEALKLENLTDACKQKYQYGKEKFPNWKCIPTTSGEPTPPSNSGSVCVPPRRRRLYVGRLSQWASQVPQAGVESQDQTPSQSSGPAGSAIGVVATKGDKGDSGEASSGSVKSPDSKQEGSGSTSDSVDKVVSGDTVTLQSEAKQTQDGTPSQPDSKEALLKAFVESAAVETFFLWDRYKKEWELKKMAEQEQSGLPGVGVPGALVPGVQAQPLQSPGSGSDDPQSKLLNGVIPPPFLRQMFYTLGDYRDILVRGGGDTNSGSEKEGGGSNSDRNIVLNAGGDKASMEKMQIIQKKIDEIIKQSGSEATRVNQKTVQSPQTPLQQREKLWETYAQHIWNGMVYALTYNTDSGAKGQSAKIEQNSGLKEKLWDDKTKKPKDEKYQYDKVKLDQNSDTEAKPNGDPASGDNNPPTLDSFIKRPPYFRYLEEWGQNFCKERTKRLEKIKEECRSDKPGRQYCSGDGHDCTENGNLGHKDMLANLNCRDCHKQCRKYKNWIDIKFEEYEKQKDKYQGEHGKIKDNSSGDKNCCKDIEKHKSAAEFLKALKHCKDNQGNSGEKGNELDFTNTKTTFGPLDYCKTCPPNKVTCNVIRGTNHCTPVNGNEWQSVFNSINGKVEKSTIEVEMIDRRGPFIKNYSKILEESGNSVDSLFKTSNLFKSVREQKWECRYKDENTDICELKNFNNDIDLNEYTTFKVFLVYWLDDFLYGYYILKKKIELCTQKEKNTCTEDSKKNCSCVKEWVDQKTTEWEQIKEHFQKQKNANGDDIKSKVKFFFQQEPFYSDLKKAKGDFKNIDELETSLKCNGSDKSQNGTQKDIIQCLLNNLQNEIKTCETQSNCDTLPPSVENLTIVEDIDPDDQDTQIDIVPGVCNTVVKPTPPEPPMTCVEEIAKKLREEAEGKVNNELKGTGLVLNGKCNKVQKNAATGENSCDFEKTYKTSLDSLDEPCKRKGKERFKIGQEWKCEYIRDIGKDLCIPPRKEDMCMKDLKNITYRDVTNSTQLLQKLQEVAQNEGDDILKKLLPENTCNERVICDAMKYSFADIGDIIRGIKIWNNHRKPGIQTRLEYIFGNIFETLNEDNKKKYKDEFPFYYKLRSAWWDANRKEVWKAMTCNAPDGAKFLNKDPNYPLGSSSSKGIMTGHPNCSHTKDPPDYDYIPQPFRFMQEWSESFCKLLNEEMEQLENICGKCKKNSITCEDDRNGTNCENCKNQCEKYKKLIHNWKLGFDKYKEIYNEIYNNKDSKINSNEYFKKFLEKLKDKCKELNSSDKYIDEATHCTKYKFSNSENKNHNNYAFKNPPKEYERACECELPDPLDQCPNTEENKGACNNISKVMLCQKKIYNNYRDNWDSSNVEDFTGKNKGVLVPPRRRYLCLRNITSYLSAIRTKEHFKKKLIQAAYSEAYFLSEIYNKDQEKALQAMKYSFADYGDIVKGTDLISTATLDKLKTKLNVLLKGDGTNEIKEDRGKWWNDNKRQLWHAMLCGYKSQNKIEISEQDLCQIPTDDETPQFLRWFQEWTEHFCTRRKKLYKEVENACKTATCTSEDGTIQPEICKTVCEQYRNYISRKKEEYQFLNYQYKKNFIENITKQENPSNYFKDKCSNNKCECFSKHIDDKKKTWKDAYDTFDDSSFKGKCECIEHVRPRPPPPPPPSPGPPPPPPPLAPSDESILHTTIPFGIAFALGSIAFLFLK</sequence>
<evidence type="ECO:0000259" key="6">
    <source>
        <dbReference type="Pfam" id="PF15447"/>
    </source>
</evidence>
<feature type="domain" description="Duffy-binding-like" evidence="8">
    <location>
        <begin position="306"/>
        <end position="464"/>
    </location>
</feature>
<accession>W7FCW9</accession>
<dbReference type="InterPro" id="IPR041480">
    <property type="entry name" value="CIDR1_gamma"/>
</dbReference>
<feature type="region of interest" description="Disordered" evidence="2">
    <location>
        <begin position="535"/>
        <end position="556"/>
    </location>
</feature>
<feature type="region of interest" description="Disordered" evidence="2">
    <location>
        <begin position="760"/>
        <end position="822"/>
    </location>
</feature>
<evidence type="ECO:0000259" key="5">
    <source>
        <dbReference type="Pfam" id="PF05424"/>
    </source>
</evidence>
<evidence type="ECO:0000259" key="7">
    <source>
        <dbReference type="Pfam" id="PF18562"/>
    </source>
</evidence>
<gene>
    <name evidence="9" type="ORF">PFBG_05929</name>
</gene>
<evidence type="ECO:0000313" key="9">
    <source>
        <dbReference type="EMBL" id="EUR59973.1"/>
    </source>
</evidence>